<gene>
    <name evidence="3" type="ORF">JIN83_13810</name>
</gene>
<protein>
    <submittedName>
        <fullName evidence="3">Rhodanese-like domain-containing protein</fullName>
    </submittedName>
</protein>
<dbReference type="InterPro" id="IPR036873">
    <property type="entry name" value="Rhodanese-like_dom_sf"/>
</dbReference>
<evidence type="ECO:0000256" key="1">
    <source>
        <dbReference type="SAM" id="SignalP"/>
    </source>
</evidence>
<keyword evidence="1" id="KW-0732">Signal</keyword>
<dbReference type="CDD" id="cd00158">
    <property type="entry name" value="RHOD"/>
    <property type="match status" value="1"/>
</dbReference>
<dbReference type="SUPFAM" id="SSF52821">
    <property type="entry name" value="Rhodanese/Cell cycle control phosphatase"/>
    <property type="match status" value="1"/>
</dbReference>
<dbReference type="PROSITE" id="PS50206">
    <property type="entry name" value="RHODANESE_3"/>
    <property type="match status" value="1"/>
</dbReference>
<feature type="signal peptide" evidence="1">
    <location>
        <begin position="1"/>
        <end position="17"/>
    </location>
</feature>
<comment type="caution">
    <text evidence="3">The sequence shown here is derived from an EMBL/GenBank/DDBJ whole genome shotgun (WGS) entry which is preliminary data.</text>
</comment>
<dbReference type="Gene3D" id="3.40.250.10">
    <property type="entry name" value="Rhodanese-like domain"/>
    <property type="match status" value="1"/>
</dbReference>
<dbReference type="AlphaFoldDB" id="A0AAE2SFQ4"/>
<feature type="chain" id="PRO_5042212197" evidence="1">
    <location>
        <begin position="18"/>
        <end position="109"/>
    </location>
</feature>
<reference evidence="3" key="1">
    <citation type="submission" date="2021-01" db="EMBL/GenBank/DDBJ databases">
        <title>Modified the classification status of verrucomicrobia.</title>
        <authorList>
            <person name="Feng X."/>
        </authorList>
    </citation>
    <scope>NUCLEOTIDE SEQUENCE</scope>
    <source>
        <strain evidence="3">5K15</strain>
    </source>
</reference>
<dbReference type="Pfam" id="PF00581">
    <property type="entry name" value="Rhodanese"/>
    <property type="match status" value="1"/>
</dbReference>
<evidence type="ECO:0000313" key="4">
    <source>
        <dbReference type="Proteomes" id="UP000634206"/>
    </source>
</evidence>
<organism evidence="3 4">
    <name type="scientific">Oceaniferula flava</name>
    <dbReference type="NCBI Taxonomy" id="2800421"/>
    <lineage>
        <taxon>Bacteria</taxon>
        <taxon>Pseudomonadati</taxon>
        <taxon>Verrucomicrobiota</taxon>
        <taxon>Verrucomicrobiia</taxon>
        <taxon>Verrucomicrobiales</taxon>
        <taxon>Verrucomicrobiaceae</taxon>
        <taxon>Oceaniferula</taxon>
    </lineage>
</organism>
<proteinExistence type="predicted"/>
<dbReference type="Proteomes" id="UP000634206">
    <property type="component" value="Unassembled WGS sequence"/>
</dbReference>
<keyword evidence="4" id="KW-1185">Reference proteome</keyword>
<feature type="domain" description="Rhodanese" evidence="2">
    <location>
        <begin position="56"/>
        <end position="107"/>
    </location>
</feature>
<dbReference type="RefSeq" id="WP_309490657.1">
    <property type="nucleotide sequence ID" value="NZ_JAENIG010000009.1"/>
</dbReference>
<evidence type="ECO:0000259" key="2">
    <source>
        <dbReference type="PROSITE" id="PS50206"/>
    </source>
</evidence>
<accession>A0AAE2SFQ4</accession>
<dbReference type="InterPro" id="IPR001763">
    <property type="entry name" value="Rhodanese-like_dom"/>
</dbReference>
<name>A0AAE2SFQ4_9BACT</name>
<sequence>MKLNTLLLASAACMAVAAPMDLAYAQGATKDKKEKKAKHKASFPNMTVKEVQQAIEDGKVTIIDVNSPKSYQSGHVPGAIHWAAVKSKLAEALPEDKSALILAYCSGPN</sequence>
<evidence type="ECO:0000313" key="3">
    <source>
        <dbReference type="EMBL" id="MBK1856044.1"/>
    </source>
</evidence>
<dbReference type="EMBL" id="JAENIG010000009">
    <property type="protein sequence ID" value="MBK1856044.1"/>
    <property type="molecule type" value="Genomic_DNA"/>
</dbReference>